<feature type="binding site" evidence="5">
    <location>
        <position position="92"/>
    </location>
    <ligand>
        <name>AMP</name>
        <dbReference type="ChEBI" id="CHEBI:456215"/>
    </ligand>
</feature>
<evidence type="ECO:0000256" key="5">
    <source>
        <dbReference type="HAMAP-Rule" id="MF_00235"/>
    </source>
</evidence>
<name>A0ABS1I051_9PROT</name>
<comment type="similarity">
    <text evidence="5 6">Belongs to the adenylate kinase family.</text>
</comment>
<comment type="subunit">
    <text evidence="5 7">Monomer.</text>
</comment>
<dbReference type="Proteomes" id="UP000654452">
    <property type="component" value="Unassembled WGS sequence"/>
</dbReference>
<dbReference type="Pfam" id="PF00406">
    <property type="entry name" value="ADK"/>
    <property type="match status" value="1"/>
</dbReference>
<dbReference type="InterPro" id="IPR006259">
    <property type="entry name" value="Adenyl_kin_sub"/>
</dbReference>
<dbReference type="InterPro" id="IPR033690">
    <property type="entry name" value="Adenylat_kinase_CS"/>
</dbReference>
<gene>
    <name evidence="5" type="primary">adk</name>
    <name evidence="9" type="ORF">JJL56_15690</name>
</gene>
<dbReference type="PROSITE" id="PS00113">
    <property type="entry name" value="ADENYLATE_KINASE"/>
    <property type="match status" value="1"/>
</dbReference>
<protein>
    <recommendedName>
        <fullName evidence="5 7">Adenylate kinase</fullName>
        <shortName evidence="5">AK</shortName>
        <ecNumber evidence="5 7">2.7.4.3</ecNumber>
    </recommendedName>
    <alternativeName>
        <fullName evidence="5">ATP-AMP transphosphorylase</fullName>
    </alternativeName>
    <alternativeName>
        <fullName evidence="5">ATP:AMP phosphotransferase</fullName>
    </alternativeName>
    <alternativeName>
        <fullName evidence="5">Adenylate monophosphate kinase</fullName>
    </alternativeName>
</protein>
<organism evidence="9 10">
    <name type="scientific">Azospirillum aestuarii</name>
    <dbReference type="NCBI Taxonomy" id="2802052"/>
    <lineage>
        <taxon>Bacteria</taxon>
        <taxon>Pseudomonadati</taxon>
        <taxon>Pseudomonadota</taxon>
        <taxon>Alphaproteobacteria</taxon>
        <taxon>Rhodospirillales</taxon>
        <taxon>Azospirillaceae</taxon>
        <taxon>Azospirillum</taxon>
    </lineage>
</organism>
<dbReference type="EC" id="2.7.4.3" evidence="5 7"/>
<evidence type="ECO:0000256" key="6">
    <source>
        <dbReference type="RuleBase" id="RU003330"/>
    </source>
</evidence>
<proteinExistence type="inferred from homology"/>
<dbReference type="CDD" id="cd01428">
    <property type="entry name" value="ADK"/>
    <property type="match status" value="1"/>
</dbReference>
<dbReference type="NCBIfam" id="TIGR01351">
    <property type="entry name" value="adk"/>
    <property type="match status" value="1"/>
</dbReference>
<dbReference type="RefSeq" id="WP_200485586.1">
    <property type="nucleotide sequence ID" value="NZ_JAEPIV010000007.1"/>
</dbReference>
<feature type="binding site" evidence="5">
    <location>
        <position position="150"/>
    </location>
    <ligand>
        <name>Zn(2+)</name>
        <dbReference type="ChEBI" id="CHEBI:29105"/>
        <note>structural</note>
    </ligand>
</feature>
<keyword evidence="5 7" id="KW-0067">ATP-binding</keyword>
<comment type="function">
    <text evidence="5">Catalyzes the reversible transfer of the terminal phosphate group between ATP and AMP. Plays an important role in cellular energy homeostasis and in adenine nucleotide metabolism.</text>
</comment>
<feature type="region of interest" description="NMP" evidence="5">
    <location>
        <begin position="30"/>
        <end position="59"/>
    </location>
</feature>
<dbReference type="InterPro" id="IPR000850">
    <property type="entry name" value="Adenylat/UMP-CMP_kin"/>
</dbReference>
<feature type="binding site" evidence="5">
    <location>
        <position position="127"/>
    </location>
    <ligand>
        <name>ATP</name>
        <dbReference type="ChEBI" id="CHEBI:30616"/>
    </ligand>
</feature>
<dbReference type="PANTHER" id="PTHR23359">
    <property type="entry name" value="NUCLEOTIDE KINASE"/>
    <property type="match status" value="1"/>
</dbReference>
<dbReference type="NCBIfam" id="NF011100">
    <property type="entry name" value="PRK14527.1"/>
    <property type="match status" value="1"/>
</dbReference>
<feature type="binding site" evidence="5">
    <location>
        <position position="200"/>
    </location>
    <ligand>
        <name>ATP</name>
        <dbReference type="ChEBI" id="CHEBI:30616"/>
    </ligand>
</feature>
<evidence type="ECO:0000256" key="1">
    <source>
        <dbReference type="ARBA" id="ARBA00022679"/>
    </source>
</evidence>
<feature type="binding site" evidence="5">
    <location>
        <position position="133"/>
    </location>
    <ligand>
        <name>Zn(2+)</name>
        <dbReference type="ChEBI" id="CHEBI:29105"/>
        <note>structural</note>
    </ligand>
</feature>
<dbReference type="HAMAP" id="MF_00235">
    <property type="entry name" value="Adenylate_kinase_Adk"/>
    <property type="match status" value="1"/>
</dbReference>
<dbReference type="NCBIfam" id="NF011105">
    <property type="entry name" value="PRK14532.1"/>
    <property type="match status" value="1"/>
</dbReference>
<feature type="binding site" evidence="5">
    <location>
        <begin position="57"/>
        <end position="59"/>
    </location>
    <ligand>
        <name>AMP</name>
        <dbReference type="ChEBI" id="CHEBI:456215"/>
    </ligand>
</feature>
<keyword evidence="2 5" id="KW-0545">Nucleotide biosynthesis</keyword>
<reference evidence="9 10" key="1">
    <citation type="submission" date="2021-01" db="EMBL/GenBank/DDBJ databases">
        <title>Azospirillum sp. YIM DDC1 draft genome.</title>
        <authorList>
            <person name="Wang Y.-X."/>
        </authorList>
    </citation>
    <scope>NUCLEOTIDE SEQUENCE [LARGE SCALE GENOMIC DNA]</scope>
    <source>
        <strain evidence="9 10">YIM DDC1</strain>
    </source>
</reference>
<accession>A0ABS1I051</accession>
<sequence>MNLILLGPPGAGKGTQARRLEDTRGLVQLSTGDMLRAMVAEGGPLGQQAKDIMSAGKLMPDELMVKIIAERISKPDVANGFILDGFPRTVAQAESLDTMLSDKGLKLDHVIEMKVVDDILVERITGRYTCAKCGKGYHDVFEKPKVDGVCDVCGSTEFKRRADDNADTVKTRLAQYHEQTAPILPYYQSRGVLKTVDGMAEIDDVTKQIEGILAA</sequence>
<comment type="caution">
    <text evidence="9">The sequence shown here is derived from an EMBL/GenBank/DDBJ whole genome shotgun (WGS) entry which is preliminary data.</text>
</comment>
<comment type="caution">
    <text evidence="5">Lacks conserved residue(s) required for the propagation of feature annotation.</text>
</comment>
<dbReference type="GO" id="GO:0004017">
    <property type="term" value="F:AMP kinase activity"/>
    <property type="evidence" value="ECO:0007669"/>
    <property type="project" value="UniProtKB-EC"/>
</dbReference>
<feature type="binding site" evidence="5">
    <location>
        <position position="153"/>
    </location>
    <ligand>
        <name>Zn(2+)</name>
        <dbReference type="ChEBI" id="CHEBI:29105"/>
        <note>structural</note>
    </ligand>
</feature>
<evidence type="ECO:0000256" key="2">
    <source>
        <dbReference type="ARBA" id="ARBA00022727"/>
    </source>
</evidence>
<keyword evidence="1 5" id="KW-0808">Transferase</keyword>
<feature type="binding site" evidence="5">
    <location>
        <begin position="85"/>
        <end position="88"/>
    </location>
    <ligand>
        <name>AMP</name>
        <dbReference type="ChEBI" id="CHEBI:456215"/>
    </ligand>
</feature>
<evidence type="ECO:0000256" key="4">
    <source>
        <dbReference type="ARBA" id="ARBA00022777"/>
    </source>
</evidence>
<dbReference type="SUPFAM" id="SSF52540">
    <property type="entry name" value="P-loop containing nucleoside triphosphate hydrolases"/>
    <property type="match status" value="1"/>
</dbReference>
<comment type="subcellular location">
    <subcellularLocation>
        <location evidence="5 7">Cytoplasm</location>
    </subcellularLocation>
</comment>
<keyword evidence="5" id="KW-0479">Metal-binding</keyword>
<dbReference type="InterPro" id="IPR027417">
    <property type="entry name" value="P-loop_NTPase"/>
</dbReference>
<evidence type="ECO:0000256" key="3">
    <source>
        <dbReference type="ARBA" id="ARBA00022741"/>
    </source>
</evidence>
<feature type="binding site" evidence="5">
    <location>
        <position position="161"/>
    </location>
    <ligand>
        <name>AMP</name>
        <dbReference type="ChEBI" id="CHEBI:456215"/>
    </ligand>
</feature>
<dbReference type="NCBIfam" id="NF001381">
    <property type="entry name" value="PRK00279.1-3"/>
    <property type="match status" value="1"/>
</dbReference>
<keyword evidence="5" id="KW-0862">Zinc</keyword>
<dbReference type="PRINTS" id="PR00094">
    <property type="entry name" value="ADENYLTKNASE"/>
</dbReference>
<evidence type="ECO:0000259" key="8">
    <source>
        <dbReference type="Pfam" id="PF05191"/>
    </source>
</evidence>
<feature type="binding site" evidence="5">
    <location>
        <position position="130"/>
    </location>
    <ligand>
        <name>Zn(2+)</name>
        <dbReference type="ChEBI" id="CHEBI:29105"/>
        <note>structural</note>
    </ligand>
</feature>
<keyword evidence="3 5" id="KW-0547">Nucleotide-binding</keyword>
<dbReference type="InterPro" id="IPR007862">
    <property type="entry name" value="Adenylate_kinase_lid-dom"/>
</dbReference>
<comment type="pathway">
    <text evidence="5">Purine metabolism; AMP biosynthesis via salvage pathway; AMP from ADP: step 1/1.</text>
</comment>
<dbReference type="NCBIfam" id="NF001380">
    <property type="entry name" value="PRK00279.1-2"/>
    <property type="match status" value="1"/>
</dbReference>
<dbReference type="Pfam" id="PF05191">
    <property type="entry name" value="ADK_lid"/>
    <property type="match status" value="1"/>
</dbReference>
<feature type="binding site" evidence="5">
    <location>
        <position position="172"/>
    </location>
    <ligand>
        <name>AMP</name>
        <dbReference type="ChEBI" id="CHEBI:456215"/>
    </ligand>
</feature>
<feature type="domain" description="Adenylate kinase active site lid" evidence="8">
    <location>
        <begin position="127"/>
        <end position="163"/>
    </location>
</feature>
<evidence type="ECO:0000313" key="9">
    <source>
        <dbReference type="EMBL" id="MBK4720311.1"/>
    </source>
</evidence>
<evidence type="ECO:0000313" key="10">
    <source>
        <dbReference type="Proteomes" id="UP000654452"/>
    </source>
</evidence>
<keyword evidence="10" id="KW-1185">Reference proteome</keyword>
<evidence type="ECO:0000256" key="7">
    <source>
        <dbReference type="RuleBase" id="RU003331"/>
    </source>
</evidence>
<keyword evidence="4 5" id="KW-0418">Kinase</keyword>
<comment type="catalytic activity">
    <reaction evidence="5 7">
        <text>AMP + ATP = 2 ADP</text>
        <dbReference type="Rhea" id="RHEA:12973"/>
        <dbReference type="ChEBI" id="CHEBI:30616"/>
        <dbReference type="ChEBI" id="CHEBI:456215"/>
        <dbReference type="ChEBI" id="CHEBI:456216"/>
        <dbReference type="EC" id="2.7.4.3"/>
    </reaction>
</comment>
<feature type="binding site" evidence="5">
    <location>
        <position position="31"/>
    </location>
    <ligand>
        <name>AMP</name>
        <dbReference type="ChEBI" id="CHEBI:456215"/>
    </ligand>
</feature>
<comment type="domain">
    <text evidence="5">Consists of three domains, a large central CORE domain and two small peripheral domains, NMPbind and LID, which undergo movements during catalysis. The LID domain closes over the site of phosphoryl transfer upon ATP binding. Assembling and dissambling the active center during each catalytic cycle provides an effective means to prevent ATP hydrolysis. Some bacteria have evolved a zinc-coordinating structure that stabilizes the LID domain.</text>
</comment>
<feature type="binding site" evidence="5">
    <location>
        <position position="36"/>
    </location>
    <ligand>
        <name>AMP</name>
        <dbReference type="ChEBI" id="CHEBI:456215"/>
    </ligand>
</feature>
<keyword evidence="5" id="KW-0963">Cytoplasm</keyword>
<dbReference type="Gene3D" id="3.40.50.300">
    <property type="entry name" value="P-loop containing nucleotide triphosphate hydrolases"/>
    <property type="match status" value="1"/>
</dbReference>
<dbReference type="EMBL" id="JAEPIV010000007">
    <property type="protein sequence ID" value="MBK4720311.1"/>
    <property type="molecule type" value="Genomic_DNA"/>
</dbReference>
<feature type="binding site" evidence="5">
    <location>
        <begin position="10"/>
        <end position="15"/>
    </location>
    <ligand>
        <name>ATP</name>
        <dbReference type="ChEBI" id="CHEBI:30616"/>
    </ligand>
</feature>